<accession>A0A1Y9H242</accession>
<dbReference type="AlphaFoldDB" id="A0A1Y9H242"/>
<dbReference type="FunFam" id="1.10.238.20:FF:000008">
    <property type="entry name" value="D7-related 4 protein"/>
    <property type="match status" value="1"/>
</dbReference>
<dbReference type="GO" id="GO:0005576">
    <property type="term" value="C:extracellular region"/>
    <property type="evidence" value="ECO:0007669"/>
    <property type="project" value="UniProtKB-SubCell"/>
</dbReference>
<keyword evidence="4 5" id="KW-0732">Signal</keyword>
<dbReference type="InterPro" id="IPR036728">
    <property type="entry name" value="PBP_GOBP_sf"/>
</dbReference>
<evidence type="ECO:0000256" key="2">
    <source>
        <dbReference type="ARBA" id="ARBA00008098"/>
    </source>
</evidence>
<proteinExistence type="inferred from homology"/>
<evidence type="ECO:0000256" key="4">
    <source>
        <dbReference type="ARBA" id="ARBA00022729"/>
    </source>
</evidence>
<dbReference type="VEuPathDB" id="VectorBase:ADIR015722"/>
<reference evidence="6" key="2">
    <citation type="submission" date="2020-05" db="UniProtKB">
        <authorList>
            <consortium name="EnsemblMetazoa"/>
        </authorList>
    </citation>
    <scope>IDENTIFICATION</scope>
    <source>
        <strain evidence="6">WRAIR2</strain>
    </source>
</reference>
<sequence length="176" mass="19276">MKSISRHFTIVGPLIPLMVFIYATTAGAQTVTDCVPRAGPESSRSTACDVRLYRVTKGVESDRYVQCALAALGFVDGHGSVQRNVVLAALDAVETHDGVYTDSVDACLSRAKKLSAAERSGAFYSCMLQSESTQNFKDALELRELKVASKWAESEAFDRAKVQQMMRQLNSQLQCE</sequence>
<evidence type="ECO:0000313" key="7">
    <source>
        <dbReference type="Proteomes" id="UP000075884"/>
    </source>
</evidence>
<keyword evidence="7" id="KW-1185">Reference proteome</keyword>
<comment type="subcellular location">
    <subcellularLocation>
        <location evidence="1">Secreted</location>
    </subcellularLocation>
</comment>
<dbReference type="Pfam" id="PF01395">
    <property type="entry name" value="PBP_GOBP"/>
    <property type="match status" value="1"/>
</dbReference>
<evidence type="ECO:0000256" key="3">
    <source>
        <dbReference type="ARBA" id="ARBA00022525"/>
    </source>
</evidence>
<organism evidence="6 7">
    <name type="scientific">Anopheles dirus</name>
    <dbReference type="NCBI Taxonomy" id="7168"/>
    <lineage>
        <taxon>Eukaryota</taxon>
        <taxon>Metazoa</taxon>
        <taxon>Ecdysozoa</taxon>
        <taxon>Arthropoda</taxon>
        <taxon>Hexapoda</taxon>
        <taxon>Insecta</taxon>
        <taxon>Pterygota</taxon>
        <taxon>Neoptera</taxon>
        <taxon>Endopterygota</taxon>
        <taxon>Diptera</taxon>
        <taxon>Nematocera</taxon>
        <taxon>Culicoidea</taxon>
        <taxon>Culicidae</taxon>
        <taxon>Anophelinae</taxon>
        <taxon>Anopheles</taxon>
    </lineage>
</organism>
<protein>
    <recommendedName>
        <fullName evidence="8">D7 short form salivary protein</fullName>
    </recommendedName>
</protein>
<dbReference type="SUPFAM" id="SSF47565">
    <property type="entry name" value="Insect pheromone/odorant-binding proteins"/>
    <property type="match status" value="1"/>
</dbReference>
<reference evidence="7" key="1">
    <citation type="submission" date="2013-03" db="EMBL/GenBank/DDBJ databases">
        <title>The Genome Sequence of Anopheles dirus WRAIR2.</title>
        <authorList>
            <consortium name="The Broad Institute Genomics Platform"/>
            <person name="Neafsey D.E."/>
            <person name="Walton C."/>
            <person name="Walker B."/>
            <person name="Young S.K."/>
            <person name="Zeng Q."/>
            <person name="Gargeya S."/>
            <person name="Fitzgerald M."/>
            <person name="Haas B."/>
            <person name="Abouelleil A."/>
            <person name="Allen A.W."/>
            <person name="Alvarado L."/>
            <person name="Arachchi H.M."/>
            <person name="Berlin A.M."/>
            <person name="Chapman S.B."/>
            <person name="Gainer-Dewar J."/>
            <person name="Goldberg J."/>
            <person name="Griggs A."/>
            <person name="Gujja S."/>
            <person name="Hansen M."/>
            <person name="Howarth C."/>
            <person name="Imamovic A."/>
            <person name="Ireland A."/>
            <person name="Larimer J."/>
            <person name="McCowan C."/>
            <person name="Murphy C."/>
            <person name="Pearson M."/>
            <person name="Poon T.W."/>
            <person name="Priest M."/>
            <person name="Roberts A."/>
            <person name="Saif S."/>
            <person name="Shea T."/>
            <person name="Sisk P."/>
            <person name="Sykes S."/>
            <person name="Wortman J."/>
            <person name="Nusbaum C."/>
            <person name="Birren B."/>
        </authorList>
    </citation>
    <scope>NUCLEOTIDE SEQUENCE [LARGE SCALE GENOMIC DNA]</scope>
    <source>
        <strain evidence="7">WRAIR2</strain>
    </source>
</reference>
<feature type="chain" id="PRO_5010986348" description="D7 short form salivary protein" evidence="5">
    <location>
        <begin position="29"/>
        <end position="176"/>
    </location>
</feature>
<dbReference type="EnsemblMetazoa" id="ADIR015722-RA">
    <property type="protein sequence ID" value="ADIR015722-PA"/>
    <property type="gene ID" value="ADIR015722"/>
</dbReference>
<evidence type="ECO:0008006" key="8">
    <source>
        <dbReference type="Google" id="ProtNLM"/>
    </source>
</evidence>
<dbReference type="InterPro" id="IPR006170">
    <property type="entry name" value="PBP/GOBP"/>
</dbReference>
<dbReference type="GO" id="GO:0005549">
    <property type="term" value="F:odorant binding"/>
    <property type="evidence" value="ECO:0007669"/>
    <property type="project" value="InterPro"/>
</dbReference>
<feature type="signal peptide" evidence="5">
    <location>
        <begin position="1"/>
        <end position="28"/>
    </location>
</feature>
<evidence type="ECO:0000256" key="1">
    <source>
        <dbReference type="ARBA" id="ARBA00004613"/>
    </source>
</evidence>
<dbReference type="Gene3D" id="1.10.238.20">
    <property type="entry name" value="Pheromone/general odorant binding protein domain"/>
    <property type="match status" value="1"/>
</dbReference>
<evidence type="ECO:0000256" key="5">
    <source>
        <dbReference type="SAM" id="SignalP"/>
    </source>
</evidence>
<keyword evidence="3" id="KW-0964">Secreted</keyword>
<name>A0A1Y9H242_9DIPT</name>
<comment type="similarity">
    <text evidence="2">Belongs to the PBP/GOBP family.</text>
</comment>
<dbReference type="Proteomes" id="UP000075884">
    <property type="component" value="Unassembled WGS sequence"/>
</dbReference>
<evidence type="ECO:0000313" key="6">
    <source>
        <dbReference type="EnsemblMetazoa" id="ADIR015722-PA"/>
    </source>
</evidence>